<dbReference type="RefSeq" id="XP_029009118.1">
    <property type="nucleotide sequence ID" value="XM_029153285.3"/>
</dbReference>
<feature type="compositionally biased region" description="Acidic residues" evidence="6">
    <location>
        <begin position="346"/>
        <end position="359"/>
    </location>
</feature>
<feature type="domain" description="General transcription factor 3C polypeptide 1 winged-helix" evidence="8">
    <location>
        <begin position="7"/>
        <end position="61"/>
    </location>
</feature>
<comment type="subcellular location">
    <subcellularLocation>
        <location evidence="1">Nucleus</location>
    </subcellularLocation>
</comment>
<feature type="compositionally biased region" description="Basic and acidic residues" evidence="6">
    <location>
        <begin position="694"/>
        <end position="705"/>
    </location>
</feature>
<dbReference type="InterPro" id="IPR056467">
    <property type="entry name" value="eWH_GTF3C1"/>
</dbReference>
<feature type="domain" description="GTF3C1 extended winged-helix" evidence="9">
    <location>
        <begin position="578"/>
        <end position="686"/>
    </location>
</feature>
<evidence type="ECO:0000256" key="2">
    <source>
        <dbReference type="ARBA" id="ARBA00022553"/>
    </source>
</evidence>
<dbReference type="InterPro" id="IPR035625">
    <property type="entry name" value="Tfc3-like_eWH"/>
</dbReference>
<evidence type="ECO:0000259" key="8">
    <source>
        <dbReference type="Pfam" id="PF23704"/>
    </source>
</evidence>
<dbReference type="GO" id="GO:0042791">
    <property type="term" value="P:5S class rRNA transcription by RNA polymerase III"/>
    <property type="evidence" value="ECO:0007669"/>
    <property type="project" value="TreeGrafter"/>
</dbReference>
<feature type="region of interest" description="Disordered" evidence="6">
    <location>
        <begin position="463"/>
        <end position="552"/>
    </location>
</feature>
<feature type="compositionally biased region" description="Polar residues" evidence="6">
    <location>
        <begin position="777"/>
        <end position="792"/>
    </location>
</feature>
<reference evidence="11" key="1">
    <citation type="submission" date="2025-08" db="UniProtKB">
        <authorList>
            <consortium name="RefSeq"/>
        </authorList>
    </citation>
    <scope>IDENTIFICATION</scope>
</reference>
<feature type="compositionally biased region" description="Basic and acidic residues" evidence="6">
    <location>
        <begin position="501"/>
        <end position="511"/>
    </location>
</feature>
<evidence type="ECO:0000256" key="5">
    <source>
        <dbReference type="ARBA" id="ARBA00023242"/>
    </source>
</evidence>
<feature type="region of interest" description="Disordered" evidence="6">
    <location>
        <begin position="1555"/>
        <end position="1632"/>
    </location>
</feature>
<dbReference type="GO" id="GO:0000127">
    <property type="term" value="C:transcription factor TFIIIC complex"/>
    <property type="evidence" value="ECO:0007669"/>
    <property type="project" value="InterPro"/>
</dbReference>
<organism evidence="10 11">
    <name type="scientific">Betta splendens</name>
    <name type="common">Siamese fighting fish</name>
    <dbReference type="NCBI Taxonomy" id="158456"/>
    <lineage>
        <taxon>Eukaryota</taxon>
        <taxon>Metazoa</taxon>
        <taxon>Chordata</taxon>
        <taxon>Craniata</taxon>
        <taxon>Vertebrata</taxon>
        <taxon>Euteleostomi</taxon>
        <taxon>Actinopterygii</taxon>
        <taxon>Neopterygii</taxon>
        <taxon>Teleostei</taxon>
        <taxon>Neoteleostei</taxon>
        <taxon>Acanthomorphata</taxon>
        <taxon>Anabantaria</taxon>
        <taxon>Anabantiformes</taxon>
        <taxon>Anabantoidei</taxon>
        <taxon>Osphronemidae</taxon>
        <taxon>Betta</taxon>
    </lineage>
</organism>
<dbReference type="GO" id="GO:0006384">
    <property type="term" value="P:transcription initiation at RNA polymerase III promoter"/>
    <property type="evidence" value="ECO:0007669"/>
    <property type="project" value="InterPro"/>
</dbReference>
<evidence type="ECO:0000313" key="10">
    <source>
        <dbReference type="Proteomes" id="UP000515150"/>
    </source>
</evidence>
<keyword evidence="3" id="KW-0238">DNA-binding</keyword>
<feature type="compositionally biased region" description="Low complexity" evidence="6">
    <location>
        <begin position="1952"/>
        <end position="1962"/>
    </location>
</feature>
<evidence type="ECO:0000256" key="4">
    <source>
        <dbReference type="ARBA" id="ARBA00023163"/>
    </source>
</evidence>
<dbReference type="Proteomes" id="UP000515150">
    <property type="component" value="Chromosome 1"/>
</dbReference>
<dbReference type="PANTHER" id="PTHR15180:SF1">
    <property type="entry name" value="GENERAL TRANSCRIPTION FACTOR 3C POLYPEPTIDE 1"/>
    <property type="match status" value="1"/>
</dbReference>
<dbReference type="OrthoDB" id="68020at2759"/>
<dbReference type="GO" id="GO:0003677">
    <property type="term" value="F:DNA binding"/>
    <property type="evidence" value="ECO:0007669"/>
    <property type="project" value="UniProtKB-KW"/>
</dbReference>
<feature type="region of interest" description="Disordered" evidence="6">
    <location>
        <begin position="342"/>
        <end position="369"/>
    </location>
</feature>
<dbReference type="GeneID" id="114857117"/>
<feature type="region of interest" description="Disordered" evidence="6">
    <location>
        <begin position="1917"/>
        <end position="2044"/>
    </location>
</feature>
<keyword evidence="4" id="KW-0804">Transcription</keyword>
<feature type="region of interest" description="Disordered" evidence="6">
    <location>
        <begin position="1201"/>
        <end position="1250"/>
    </location>
</feature>
<accession>A0A6P7MS13</accession>
<dbReference type="InterPro" id="IPR007309">
    <property type="entry name" value="TFIIIC_Bblock-bd"/>
</dbReference>
<feature type="compositionally biased region" description="Basic and acidic residues" evidence="6">
    <location>
        <begin position="1993"/>
        <end position="2014"/>
    </location>
</feature>
<dbReference type="InterPro" id="IPR044210">
    <property type="entry name" value="Tfc3-like"/>
</dbReference>
<dbReference type="Pfam" id="PF04182">
    <property type="entry name" value="B-block_TFIIIC"/>
    <property type="match status" value="1"/>
</dbReference>
<proteinExistence type="predicted"/>
<dbReference type="KEGG" id="bspl:114857117"/>
<feature type="compositionally biased region" description="Low complexity" evidence="6">
    <location>
        <begin position="469"/>
        <end position="489"/>
    </location>
</feature>
<evidence type="ECO:0000313" key="11">
    <source>
        <dbReference type="RefSeq" id="XP_029009118.1"/>
    </source>
</evidence>
<dbReference type="InterPro" id="IPR056428">
    <property type="entry name" value="WH_GTF3C1"/>
</dbReference>
<feature type="compositionally biased region" description="Polar residues" evidence="6">
    <location>
        <begin position="850"/>
        <end position="862"/>
    </location>
</feature>
<name>A0A6P7MS13_BETSP</name>
<gene>
    <name evidence="11" type="primary">LOC114857117</name>
</gene>
<dbReference type="GO" id="GO:0005634">
    <property type="term" value="C:nucleus"/>
    <property type="evidence" value="ECO:0007669"/>
    <property type="project" value="UniProtKB-SubCell"/>
</dbReference>
<keyword evidence="5" id="KW-0539">Nucleus</keyword>
<dbReference type="InParanoid" id="A0A6P7MS13"/>
<dbReference type="Pfam" id="PF24101">
    <property type="entry name" value="WHD_GTF3C1"/>
    <property type="match status" value="1"/>
</dbReference>
<feature type="compositionally biased region" description="Basic and acidic residues" evidence="6">
    <location>
        <begin position="1555"/>
        <end position="1577"/>
    </location>
</feature>
<evidence type="ECO:0000259" key="7">
    <source>
        <dbReference type="Pfam" id="PF04182"/>
    </source>
</evidence>
<feature type="domain" description="B-block binding subunit of TFIIIC" evidence="7">
    <location>
        <begin position="175"/>
        <end position="249"/>
    </location>
</feature>
<feature type="compositionally biased region" description="Basic and acidic residues" evidence="6">
    <location>
        <begin position="793"/>
        <end position="847"/>
    </location>
</feature>
<dbReference type="Pfam" id="PF23704">
    <property type="entry name" value="WHD_GTF3C1_N"/>
    <property type="match status" value="1"/>
</dbReference>
<protein>
    <submittedName>
        <fullName evidence="11">General transcription factor 3C polypeptide 1</fullName>
    </submittedName>
</protein>
<keyword evidence="2" id="KW-0597">Phosphoprotein</keyword>
<evidence type="ECO:0000256" key="3">
    <source>
        <dbReference type="ARBA" id="ARBA00023125"/>
    </source>
</evidence>
<evidence type="ECO:0000259" key="9">
    <source>
        <dbReference type="Pfam" id="PF24101"/>
    </source>
</evidence>
<keyword evidence="10" id="KW-1185">Reference proteome</keyword>
<feature type="compositionally biased region" description="Polar residues" evidence="6">
    <location>
        <begin position="538"/>
        <end position="552"/>
    </location>
</feature>
<feature type="compositionally biased region" description="Polar residues" evidence="6">
    <location>
        <begin position="706"/>
        <end position="718"/>
    </location>
</feature>
<evidence type="ECO:0000256" key="6">
    <source>
        <dbReference type="SAM" id="MobiDB-lite"/>
    </source>
</evidence>
<feature type="compositionally biased region" description="Basic residues" evidence="6">
    <location>
        <begin position="1217"/>
        <end position="1244"/>
    </location>
</feature>
<sequence length="2173" mass="245038">MDPLSIVEDEVALEGLDGITIFSLWIRLENRKPKFPLKLDECTKEFVWKSLLSNAELTFFELPQEREDVVLFDRCKDVDPDTGVEKARPFSDADKDIYPVHIIVENKDGIQGSCALFTQRKDITKNVRSKSLTPLVTLDEAVKRYGRKLVAVASQTLRFRTLIGSESDPDLKLSDDSYCLLERVGRSRWEGELQRDLHGNSFKTDARKLHYMRKALVKHGLIRMQSHVTRLKSGNQQYSILLQLKRFHILRRSKYDILTERVSNILQQLPGQFATMVVLKNHLNLTECSFKRLLNYMRSSKLIQFVKYPLEDLDPAAGPCTTRTGNKVRVHCVKLLKPYARKGAGEDDDDDDDDDEENDTQGRTAFPTEGRIMEKDVLSQAYSLISSCGTKGIPQTGIGFRMNIGKLESRMICRTLERDGLIKGFLVDEGRQRTTKFISHKCVGVSDQFQLFAKEQERSKVLSSSAVQASDTPPATPKTPTTSGASAKTSARKKKSGKTPDCSESKADKTPDWMNVSSAEQAPVEEDETRNPAPATPEPQSEVPNADVNSGDTVVVRDVDELKISSITISKKSLEKTHETYRLLKRKNLIIEAIQNLKIIEGLFQLQKMINDEERQSGLSSKCCRKTILRLVNSLRREGLLKIFTTTVIVDGITKKVEMVAHPSIQHTDDIVNRVIDQVRFRISSSDSAIRMQTQEKEKEQKQASDENTSSSSKSMGNQAVKKSAGVKKYEKFQPTTVKGLGKTWGFQPKMYRMRVVHAFLYYLIYDHPLRDKSTGLASTGSTTENLHSSNPDAKHPDTAEIEKSSNLDGKHPDTTEKEKSSNLDGKHLDTTEKEKSSNPDAKHPDTAEEQNLNNTQPSKNAASVEPETAHASSRDVASGDEEVEQTKKVTPENQSDLKVYADEDSWKRFIPPVHVHRDYGSGWAMVGDILLCLPLSIFIQVIQINYEVEGLEDYLKDPVKQHYLVSALPPKMRRQLLFKRKYIFSFHETLQKLVYMGLLQFGPVEKFQDKDLVFLFLKRKATIVDTTNAEPHYWLVTELPDKPFERRRYLFNSTDDVENYWFDLMCVCLNTPLGVIRGKRNATEVEAAPSFVRERNVFVGLAYMLRGNSEVCDDGLIPGDGKGAGGLHSEFFAHLKRNWYWTNHLLAHKKPPSGSEAPESKVRLRSLLTKNALRIALTAGGTTSPRCVTTKQSVMPQNVEVGVESASRNEQVVGGKRQKRKRSKKEVVKVQRKKKKKEPKKRTPAHDEADHKALKMMTRHRVCWSVQEDSLMMLCCVASDLFNSKLERPFVPWCVVRDLLHAEFDISADKTSLAVGRRSRHILKNPQTRLNYRICLAEVYQDELLMKELEQKKPADPNKPEDCAAAFSEYARLLRLKFRSAMSVHDWIIPDTKEELFTRFMVSTIESGKCISCKDVLSCKEDIHAIVLHNLIQSTLAMTNNQMKSSRSFQTFLTYSKYNQEMLCQVFLQCKKRGLVNRRRVGQQFGPKKNRSLPILPMSYQLSHSYYRCFSWRFPYTLCTDSFHFLRSLINNGIRDDRPFTSFYHETEYRTLRAEEEKKAEEIGEKQDGGEPEKTNTKLTNEGGNELMGVGGKTSEEQTNSGETLTDGGPGAEAPTSGTSPPTPQAPPDVTDMLQFSINSAGGACVVSLSLMTLGLLSVSVSIPKQMVVVDSSLVDKDVVKSLVTLEEDDDDDDEGGDCDGRKKLEVKAHQASHTKYLMMRGHCCPGIVKLRNLNTNDNIVVESCVMRLQLRNTPAHSLFCSDSFVPLDLTKCGPSLLPSVLTYSLGNFSSPPNVEELETRLIQGRGYTPQDIEACARLRRSLDEAGVNGLDINHLYEAHARVEEPQSGCSRSLQQCVKDLQEEGQIIKVGSLGERWVLVQHAEPWLLTINSKQRPQSLSKSDGLSLLKSRHNIPFMRKRCKRDSPEQTEEPAAKRLAVDPEMDDRETGDTGDTAETTAGEEQQREQTAEGGGDAQVDVEMDRTMQTEPSEIEEKAGEEEKVENKASREEKMQLRSRKGAINEGSEKPEPPLTGSDDQDDEEQVSFISRPWRLVDGKVNRPVCKGMLEAVLYHIMSRPGLTQQTLMQHYTDVLQPVALLELVQALLDLGCVTKRTLRKSPKASLFSCSVNQTSGTGAQMEEPDAVFYEPTVSCCLRLSQLLPNERHWNQCEP</sequence>
<evidence type="ECO:0000256" key="1">
    <source>
        <dbReference type="ARBA" id="ARBA00004123"/>
    </source>
</evidence>
<feature type="region of interest" description="Disordered" evidence="6">
    <location>
        <begin position="690"/>
        <end position="726"/>
    </location>
</feature>
<dbReference type="CDD" id="cd16169">
    <property type="entry name" value="Tau138_eWH"/>
    <property type="match status" value="1"/>
</dbReference>
<feature type="region of interest" description="Disordered" evidence="6">
    <location>
        <begin position="777"/>
        <end position="897"/>
    </location>
</feature>
<dbReference type="PANTHER" id="PTHR15180">
    <property type="entry name" value="GENERAL TRANSCRIPTION FACTOR 3C POLYPEPTIDE 1"/>
    <property type="match status" value="1"/>
</dbReference>